<dbReference type="EMBL" id="CAJHUC010000720">
    <property type="protein sequence ID" value="CAD7697853.1"/>
    <property type="molecule type" value="Genomic_DNA"/>
</dbReference>
<dbReference type="AlphaFoldDB" id="A0A8S1IUR2"/>
<evidence type="ECO:0000313" key="1">
    <source>
        <dbReference type="EMBL" id="CAD7697853.1"/>
    </source>
</evidence>
<gene>
    <name evidence="1" type="ORF">OSTQU699_LOCUS3214</name>
</gene>
<keyword evidence="2" id="KW-1185">Reference proteome</keyword>
<name>A0A8S1IUR2_9CHLO</name>
<organism evidence="1 2">
    <name type="scientific">Ostreobium quekettii</name>
    <dbReference type="NCBI Taxonomy" id="121088"/>
    <lineage>
        <taxon>Eukaryota</taxon>
        <taxon>Viridiplantae</taxon>
        <taxon>Chlorophyta</taxon>
        <taxon>core chlorophytes</taxon>
        <taxon>Ulvophyceae</taxon>
        <taxon>TCBD clade</taxon>
        <taxon>Bryopsidales</taxon>
        <taxon>Ostreobineae</taxon>
        <taxon>Ostreobiaceae</taxon>
        <taxon>Ostreobium</taxon>
    </lineage>
</organism>
<dbReference type="Proteomes" id="UP000708148">
    <property type="component" value="Unassembled WGS sequence"/>
</dbReference>
<comment type="caution">
    <text evidence="1">The sequence shown here is derived from an EMBL/GenBank/DDBJ whole genome shotgun (WGS) entry which is preliminary data.</text>
</comment>
<accession>A0A8S1IUR2</accession>
<reference evidence="1" key="1">
    <citation type="submission" date="2020-12" db="EMBL/GenBank/DDBJ databases">
        <authorList>
            <person name="Iha C."/>
        </authorList>
    </citation>
    <scope>NUCLEOTIDE SEQUENCE</scope>
</reference>
<proteinExistence type="predicted"/>
<evidence type="ECO:0000313" key="2">
    <source>
        <dbReference type="Proteomes" id="UP000708148"/>
    </source>
</evidence>
<sequence length="237" mass="26429">MLHSIGLATTEQQQHTHLNKLLLQPGQLRETQLHPVYLFSHGRRHVLSHLRIQHLTRFGDVSRGYCISGVLSEGCYLLHLLLQLDAPLPQHDLPLAVDDVRQHAPLLLPCCIDLRLKPRGRLLHVLELRHDLVLEVEVVVLEDGLQLGVLGDDGVQALDVGVHVLHAHTQGLYFAGVVGQPEKIDVQTSNRISFHELHLEANPSALQLLRLDTFLVDLPLQIVDGGLQRASGLILCR</sequence>
<protein>
    <submittedName>
        <fullName evidence="1">Uncharacterized protein</fullName>
    </submittedName>
</protein>